<dbReference type="Proteomes" id="UP000600247">
    <property type="component" value="Unassembled WGS sequence"/>
</dbReference>
<protein>
    <recommendedName>
        <fullName evidence="3">ParB/Sulfiredoxin domain-containing protein</fullName>
    </recommendedName>
</protein>
<dbReference type="AlphaFoldDB" id="A0A917M0A6"/>
<organism evidence="1 2">
    <name type="scientific">Paenibacillus radicis</name>
    <name type="common">ex Gao et al. 2016</name>
    <dbReference type="NCBI Taxonomy" id="1737354"/>
    <lineage>
        <taxon>Bacteria</taxon>
        <taxon>Bacillati</taxon>
        <taxon>Bacillota</taxon>
        <taxon>Bacilli</taxon>
        <taxon>Bacillales</taxon>
        <taxon>Paenibacillaceae</taxon>
        <taxon>Paenibacillus</taxon>
    </lineage>
</organism>
<keyword evidence="2" id="KW-1185">Reference proteome</keyword>
<dbReference type="SUPFAM" id="SSF110849">
    <property type="entry name" value="ParB/Sulfiredoxin"/>
    <property type="match status" value="1"/>
</dbReference>
<evidence type="ECO:0000313" key="1">
    <source>
        <dbReference type="EMBL" id="GGG69518.1"/>
    </source>
</evidence>
<comment type="caution">
    <text evidence="1">The sequence shown here is derived from an EMBL/GenBank/DDBJ whole genome shotgun (WGS) entry which is preliminary data.</text>
</comment>
<evidence type="ECO:0008006" key="3">
    <source>
        <dbReference type="Google" id="ProtNLM"/>
    </source>
</evidence>
<evidence type="ECO:0000313" key="2">
    <source>
        <dbReference type="Proteomes" id="UP000600247"/>
    </source>
</evidence>
<reference evidence="1 2" key="1">
    <citation type="journal article" date="2014" name="Int. J. Syst. Evol. Microbiol.">
        <title>Complete genome sequence of Corynebacterium casei LMG S-19264T (=DSM 44701T), isolated from a smear-ripened cheese.</title>
        <authorList>
            <consortium name="US DOE Joint Genome Institute (JGI-PGF)"/>
            <person name="Walter F."/>
            <person name="Albersmeier A."/>
            <person name="Kalinowski J."/>
            <person name="Ruckert C."/>
        </authorList>
    </citation>
    <scope>NUCLEOTIDE SEQUENCE [LARGE SCALE GENOMIC DNA]</scope>
    <source>
        <strain evidence="1 2">CGMCC 1.15286</strain>
    </source>
</reference>
<dbReference type="Gene3D" id="3.90.1530.10">
    <property type="entry name" value="Conserved hypothetical protein from pyrococcus furiosus pfu- 392566-001, ParB domain"/>
    <property type="match status" value="1"/>
</dbReference>
<name>A0A917M0A6_9BACL</name>
<proteinExistence type="predicted"/>
<accession>A0A917M0A6</accession>
<dbReference type="EMBL" id="BMHY01000004">
    <property type="protein sequence ID" value="GGG69518.1"/>
    <property type="molecule type" value="Genomic_DNA"/>
</dbReference>
<gene>
    <name evidence="1" type="ORF">GCM10010918_25890</name>
</gene>
<sequence>MRKRQDKKGDVGMIYGNTKCAMEYAQRGAIDEWIQLFLRNDGDNMALADGLLQEKRYYIGPIRADISEFGIEEGAPSYLTKANDIEWFFHKVDKIKEVYGEWDIPPLIVNYSNGKYEINDGRHRNEALRQMKIKHTPVIFWTSSEADHHYIANLMLQNPRI</sequence>
<dbReference type="InterPro" id="IPR036086">
    <property type="entry name" value="ParB/Sulfiredoxin_sf"/>
</dbReference>